<dbReference type="EMBL" id="QMQX01000138">
    <property type="protein sequence ID" value="RLE51019.1"/>
    <property type="molecule type" value="Genomic_DNA"/>
</dbReference>
<feature type="non-terminal residue" evidence="3">
    <location>
        <position position="242"/>
    </location>
</feature>
<dbReference type="Proteomes" id="UP000272051">
    <property type="component" value="Unassembled WGS sequence"/>
</dbReference>
<feature type="transmembrane region" description="Helical" evidence="2">
    <location>
        <begin position="6"/>
        <end position="27"/>
    </location>
</feature>
<accession>A0A497EV76</accession>
<proteinExistence type="predicted"/>
<evidence type="ECO:0000313" key="4">
    <source>
        <dbReference type="Proteomes" id="UP000272051"/>
    </source>
</evidence>
<keyword evidence="2" id="KW-0472">Membrane</keyword>
<dbReference type="AlphaFoldDB" id="A0A497EV76"/>
<name>A0A497EV76_9CREN</name>
<evidence type="ECO:0000256" key="2">
    <source>
        <dbReference type="SAM" id="Phobius"/>
    </source>
</evidence>
<gene>
    <name evidence="3" type="ORF">DRJ33_06650</name>
</gene>
<feature type="coiled-coil region" evidence="1">
    <location>
        <begin position="160"/>
        <end position="187"/>
    </location>
</feature>
<keyword evidence="2" id="KW-1133">Transmembrane helix</keyword>
<evidence type="ECO:0000256" key="1">
    <source>
        <dbReference type="SAM" id="Coils"/>
    </source>
</evidence>
<evidence type="ECO:0000313" key="3">
    <source>
        <dbReference type="EMBL" id="RLE51019.1"/>
    </source>
</evidence>
<reference evidence="3 4" key="1">
    <citation type="submission" date="2018-06" db="EMBL/GenBank/DDBJ databases">
        <title>Extensive metabolic versatility and redundancy in microbially diverse, dynamic hydrothermal sediments.</title>
        <authorList>
            <person name="Dombrowski N."/>
            <person name="Teske A."/>
            <person name="Baker B.J."/>
        </authorList>
    </citation>
    <scope>NUCLEOTIDE SEQUENCE [LARGE SCALE GENOMIC DNA]</scope>
    <source>
        <strain evidence="3">B34_G17</strain>
    </source>
</reference>
<keyword evidence="1" id="KW-0175">Coiled coil</keyword>
<keyword evidence="2" id="KW-0812">Transmembrane</keyword>
<comment type="caution">
    <text evidence="3">The sequence shown here is derived from an EMBL/GenBank/DDBJ whole genome shotgun (WGS) entry which is preliminary data.</text>
</comment>
<organism evidence="3 4">
    <name type="scientific">Thermoproteota archaeon</name>
    <dbReference type="NCBI Taxonomy" id="2056631"/>
    <lineage>
        <taxon>Archaea</taxon>
        <taxon>Thermoproteota</taxon>
    </lineage>
</organism>
<sequence>MVSQRGLSSFLGALMALMLLSTIAFMYSSVLLKSQLTYQALQDYLQLELERRSEKIALTRAIEDDQEAQLMIENLGSIVGEISYIVIKNQTSISIVKPEDIGMSSNAYRQKLPQQLWNLMLQGSKILLVTRRGNVFSLADPYWPAINEISHEFSNLSNNVSLIESNIVEIREKLERIELALSNLTTINVTAGDIVMYHPVFGLIISGEIPSSDWTIQSSDTISLGSNWNTTIIAWSKTGFRG</sequence>
<protein>
    <submittedName>
        <fullName evidence="3">Uncharacterized protein</fullName>
    </submittedName>
</protein>